<dbReference type="EMBL" id="BAABGZ010000008">
    <property type="protein sequence ID" value="GAA4348643.1"/>
    <property type="molecule type" value="Genomic_DNA"/>
</dbReference>
<reference evidence="2" key="1">
    <citation type="journal article" date="2019" name="Int. J. Syst. Evol. Microbiol.">
        <title>The Global Catalogue of Microorganisms (GCM) 10K type strain sequencing project: providing services to taxonomists for standard genome sequencing and annotation.</title>
        <authorList>
            <consortium name="The Broad Institute Genomics Platform"/>
            <consortium name="The Broad Institute Genome Sequencing Center for Infectious Disease"/>
            <person name="Wu L."/>
            <person name="Ma J."/>
        </authorList>
    </citation>
    <scope>NUCLEOTIDE SEQUENCE [LARGE SCALE GENOMIC DNA]</scope>
    <source>
        <strain evidence="2">JCM 17923</strain>
    </source>
</reference>
<keyword evidence="2" id="KW-1185">Reference proteome</keyword>
<gene>
    <name evidence="1" type="ORF">GCM10023185_04750</name>
</gene>
<evidence type="ECO:0000313" key="2">
    <source>
        <dbReference type="Proteomes" id="UP001501153"/>
    </source>
</evidence>
<accession>A0ABP8I068</accession>
<protein>
    <recommendedName>
        <fullName evidence="3">Transglutaminase-like domain-containing protein</fullName>
    </recommendedName>
</protein>
<evidence type="ECO:0008006" key="3">
    <source>
        <dbReference type="Google" id="ProtNLM"/>
    </source>
</evidence>
<comment type="caution">
    <text evidence="1">The sequence shown here is derived from an EMBL/GenBank/DDBJ whole genome shotgun (WGS) entry which is preliminary data.</text>
</comment>
<dbReference type="Proteomes" id="UP001501153">
    <property type="component" value="Unassembled WGS sequence"/>
</dbReference>
<evidence type="ECO:0000313" key="1">
    <source>
        <dbReference type="EMBL" id="GAA4348643.1"/>
    </source>
</evidence>
<name>A0ABP8I068_9BACT</name>
<proteinExistence type="predicted"/>
<sequence length="499" mass="55822">MATQAQVAPRRLVYTSPLEEKALNATGPATEQTYLAQLLAIRPGANEDQVAQASKLLADLYALIDATKPEGKPMAKRVRTIFEQVHKGFLSKYEDKATFDQTMGSGIYNCVSASALYALIFEHYRIPYAIRQKPTHVYVVADPAASNIMVEGTDPQGGYFLPDARFKKAYVDYLAEGKLVSQEEVARLGVEEVFKQKFQADKTITLPQLISLQYYNKAVLALAEDDAEQAYRALQKAEKLFHTTETSYLLVESLRYRLNGISYAKMEDVEKLTDFYAYQPGSKYQDEAISDFRGLTQKFLMDKGDTATYRAVYKSFQGSVADSATRGTISFVYYMQRGRMKLLQQNYLPAFHLLMQAYHYNPTSPELQGMVNALVQQESSRSGGGIRMLRQLDLFVYEHPREKGTPLLAQAYLHTYGRTALDYFAQDKRAEGKKYLALFEQAQSGKGAAVENEAAANVYLAASLCSGRANDLPGVKAYARKGLSYEPSNPSLQRLASLK</sequence>
<organism evidence="1 2">
    <name type="scientific">Hymenobacter saemangeumensis</name>
    <dbReference type="NCBI Taxonomy" id="1084522"/>
    <lineage>
        <taxon>Bacteria</taxon>
        <taxon>Pseudomonadati</taxon>
        <taxon>Bacteroidota</taxon>
        <taxon>Cytophagia</taxon>
        <taxon>Cytophagales</taxon>
        <taxon>Hymenobacteraceae</taxon>
        <taxon>Hymenobacter</taxon>
    </lineage>
</organism>